<organism evidence="2 3">
    <name type="scientific">Paramuricea clavata</name>
    <name type="common">Red gorgonian</name>
    <name type="synonym">Violescent sea-whip</name>
    <dbReference type="NCBI Taxonomy" id="317549"/>
    <lineage>
        <taxon>Eukaryota</taxon>
        <taxon>Metazoa</taxon>
        <taxon>Cnidaria</taxon>
        <taxon>Anthozoa</taxon>
        <taxon>Octocorallia</taxon>
        <taxon>Malacalcyonacea</taxon>
        <taxon>Plexauridae</taxon>
        <taxon>Paramuricea</taxon>
    </lineage>
</organism>
<proteinExistence type="predicted"/>
<evidence type="ECO:0000313" key="3">
    <source>
        <dbReference type="Proteomes" id="UP001152795"/>
    </source>
</evidence>
<evidence type="ECO:0000313" key="2">
    <source>
        <dbReference type="EMBL" id="CAB4022768.1"/>
    </source>
</evidence>
<comment type="caution">
    <text evidence="2">The sequence shown here is derived from an EMBL/GenBank/DDBJ whole genome shotgun (WGS) entry which is preliminary data.</text>
</comment>
<protein>
    <submittedName>
        <fullName evidence="2">Uncharacterized protein</fullName>
    </submittedName>
</protein>
<name>A0A7D9KY47_PARCT</name>
<accession>A0A7D9KY47</accession>
<keyword evidence="3" id="KW-1185">Reference proteome</keyword>
<feature type="region of interest" description="Disordered" evidence="1">
    <location>
        <begin position="188"/>
        <end position="233"/>
    </location>
</feature>
<dbReference type="EMBL" id="CACRXK020012148">
    <property type="protein sequence ID" value="CAB4022768.1"/>
    <property type="molecule type" value="Genomic_DNA"/>
</dbReference>
<dbReference type="AlphaFoldDB" id="A0A7D9KY47"/>
<reference evidence="2" key="1">
    <citation type="submission" date="2020-04" db="EMBL/GenBank/DDBJ databases">
        <authorList>
            <person name="Alioto T."/>
            <person name="Alioto T."/>
            <person name="Gomez Garrido J."/>
        </authorList>
    </citation>
    <scope>NUCLEOTIDE SEQUENCE</scope>
    <source>
        <strain evidence="2">A484AB</strain>
    </source>
</reference>
<feature type="compositionally biased region" description="Polar residues" evidence="1">
    <location>
        <begin position="188"/>
        <end position="206"/>
    </location>
</feature>
<evidence type="ECO:0000256" key="1">
    <source>
        <dbReference type="SAM" id="MobiDB-lite"/>
    </source>
</evidence>
<sequence>MEIVQLTLRNQTCRLHQLRTRSDIQLIRTRLGSTNTCSFPQPFSFIYITIKRRQFLLLTRSNLAIPYIGAVTRIEELTRIQATRRAHKGHVTRLVKKTSEVLTNEKPDEMLLSSLNTFLEQLVRKRDLIWELDQKIEAKSTDTKGLETEIFEAEELSCDLEEKINHIRKYIDLSISALNNPSTVFTQENTGSSLPSVSQNTCTEPSSAAADRCTVSDTRSINPRPSPHYKLTH</sequence>
<dbReference type="Proteomes" id="UP001152795">
    <property type="component" value="Unassembled WGS sequence"/>
</dbReference>
<gene>
    <name evidence="2" type="ORF">PACLA_8A050733</name>
</gene>